<dbReference type="PROSITE" id="PS50042">
    <property type="entry name" value="CNMP_BINDING_3"/>
    <property type="match status" value="1"/>
</dbReference>
<feature type="transmembrane region" description="Helical" evidence="5">
    <location>
        <begin position="406"/>
        <end position="439"/>
    </location>
</feature>
<gene>
    <name evidence="8" type="ORF">GCM10010994_19420</name>
</gene>
<keyword evidence="3 5" id="KW-1133">Transmembrane helix</keyword>
<feature type="domain" description="STAS" evidence="7">
    <location>
        <begin position="476"/>
        <end position="575"/>
    </location>
</feature>
<comment type="caution">
    <text evidence="8">The sequence shown here is derived from an EMBL/GenBank/DDBJ whole genome shotgun (WGS) entry which is preliminary data.</text>
</comment>
<feature type="transmembrane region" description="Helical" evidence="5">
    <location>
        <begin position="95"/>
        <end position="117"/>
    </location>
</feature>
<reference evidence="8" key="1">
    <citation type="journal article" date="2014" name="Int. J. Syst. Evol. Microbiol.">
        <title>Complete genome sequence of Corynebacterium casei LMG S-19264T (=DSM 44701T), isolated from a smear-ripened cheese.</title>
        <authorList>
            <consortium name="US DOE Joint Genome Institute (JGI-PGF)"/>
            <person name="Walter F."/>
            <person name="Albersmeier A."/>
            <person name="Kalinowski J."/>
            <person name="Ruckert C."/>
        </authorList>
    </citation>
    <scope>NUCLEOTIDE SEQUENCE</scope>
    <source>
        <strain evidence="8">CGMCC 1.12919</strain>
    </source>
</reference>
<feature type="transmembrane region" description="Helical" evidence="5">
    <location>
        <begin position="123"/>
        <end position="144"/>
    </location>
</feature>
<dbReference type="CDD" id="cd00038">
    <property type="entry name" value="CAP_ED"/>
    <property type="match status" value="1"/>
</dbReference>
<comment type="subcellular location">
    <subcellularLocation>
        <location evidence="1">Membrane</location>
        <topology evidence="1">Multi-pass membrane protein</topology>
    </subcellularLocation>
</comment>
<keyword evidence="2 5" id="KW-0812">Transmembrane</keyword>
<dbReference type="Gene3D" id="3.30.750.24">
    <property type="entry name" value="STAS domain"/>
    <property type="match status" value="1"/>
</dbReference>
<dbReference type="Pfam" id="PF00916">
    <property type="entry name" value="Sulfate_transp"/>
    <property type="match status" value="1"/>
</dbReference>
<dbReference type="InterPro" id="IPR018488">
    <property type="entry name" value="cNMP-bd_CS"/>
</dbReference>
<dbReference type="InterPro" id="IPR018490">
    <property type="entry name" value="cNMP-bd_dom_sf"/>
</dbReference>
<keyword evidence="4 5" id="KW-0472">Membrane</keyword>
<dbReference type="Gene3D" id="2.60.120.10">
    <property type="entry name" value="Jelly Rolls"/>
    <property type="match status" value="1"/>
</dbReference>
<dbReference type="Pfam" id="PF01740">
    <property type="entry name" value="STAS"/>
    <property type="match status" value="1"/>
</dbReference>
<dbReference type="InterPro" id="IPR000595">
    <property type="entry name" value="cNMP-bd_dom"/>
</dbReference>
<evidence type="ECO:0008006" key="10">
    <source>
        <dbReference type="Google" id="ProtNLM"/>
    </source>
</evidence>
<feature type="transmembrane region" description="Helical" evidence="5">
    <location>
        <begin position="185"/>
        <end position="206"/>
    </location>
</feature>
<feature type="transmembrane region" description="Helical" evidence="5">
    <location>
        <begin position="272"/>
        <end position="295"/>
    </location>
</feature>
<feature type="domain" description="Cyclic nucleotide-binding" evidence="6">
    <location>
        <begin position="602"/>
        <end position="702"/>
    </location>
</feature>
<evidence type="ECO:0000313" key="9">
    <source>
        <dbReference type="Proteomes" id="UP000637002"/>
    </source>
</evidence>
<feature type="transmembrane region" description="Helical" evidence="5">
    <location>
        <begin position="67"/>
        <end position="88"/>
    </location>
</feature>
<evidence type="ECO:0000256" key="4">
    <source>
        <dbReference type="ARBA" id="ARBA00023136"/>
    </source>
</evidence>
<feature type="transmembrane region" description="Helical" evidence="5">
    <location>
        <begin position="156"/>
        <end position="179"/>
    </location>
</feature>
<dbReference type="InterPro" id="IPR052706">
    <property type="entry name" value="Membrane-Transporter-like"/>
</dbReference>
<evidence type="ECO:0000256" key="5">
    <source>
        <dbReference type="SAM" id="Phobius"/>
    </source>
</evidence>
<keyword evidence="9" id="KW-1185">Reference proteome</keyword>
<protein>
    <recommendedName>
        <fullName evidence="10">Cyclic nucleotide-binding domain-containing protein</fullName>
    </recommendedName>
</protein>
<evidence type="ECO:0000259" key="7">
    <source>
        <dbReference type="PROSITE" id="PS50801"/>
    </source>
</evidence>
<dbReference type="Proteomes" id="UP000637002">
    <property type="component" value="Unassembled WGS sequence"/>
</dbReference>
<evidence type="ECO:0000256" key="1">
    <source>
        <dbReference type="ARBA" id="ARBA00004141"/>
    </source>
</evidence>
<dbReference type="Pfam" id="PF00027">
    <property type="entry name" value="cNMP_binding"/>
    <property type="match status" value="1"/>
</dbReference>
<dbReference type="EMBL" id="BMGG01000003">
    <property type="protein sequence ID" value="GGC60920.1"/>
    <property type="molecule type" value="Genomic_DNA"/>
</dbReference>
<dbReference type="InterPro" id="IPR014710">
    <property type="entry name" value="RmlC-like_jellyroll"/>
</dbReference>
<organism evidence="8 9">
    <name type="scientific">Chelatococcus reniformis</name>
    <dbReference type="NCBI Taxonomy" id="1494448"/>
    <lineage>
        <taxon>Bacteria</taxon>
        <taxon>Pseudomonadati</taxon>
        <taxon>Pseudomonadota</taxon>
        <taxon>Alphaproteobacteria</taxon>
        <taxon>Hyphomicrobiales</taxon>
        <taxon>Chelatococcaceae</taxon>
        <taxon>Chelatococcus</taxon>
    </lineage>
</organism>
<evidence type="ECO:0000313" key="8">
    <source>
        <dbReference type="EMBL" id="GGC60920.1"/>
    </source>
</evidence>
<dbReference type="GO" id="GO:0016020">
    <property type="term" value="C:membrane"/>
    <property type="evidence" value="ECO:0007669"/>
    <property type="project" value="UniProtKB-SubCell"/>
</dbReference>
<dbReference type="SUPFAM" id="SSF52091">
    <property type="entry name" value="SpoIIaa-like"/>
    <property type="match status" value="1"/>
</dbReference>
<feature type="transmembrane region" description="Helical" evidence="5">
    <location>
        <begin position="353"/>
        <end position="386"/>
    </location>
</feature>
<evidence type="ECO:0000256" key="2">
    <source>
        <dbReference type="ARBA" id="ARBA00022692"/>
    </source>
</evidence>
<proteinExistence type="predicted"/>
<evidence type="ECO:0000256" key="3">
    <source>
        <dbReference type="ARBA" id="ARBA00022989"/>
    </source>
</evidence>
<dbReference type="InterPro" id="IPR002645">
    <property type="entry name" value="STAS_dom"/>
</dbReference>
<dbReference type="SMART" id="SM00100">
    <property type="entry name" value="cNMP"/>
    <property type="match status" value="1"/>
</dbReference>
<dbReference type="SUPFAM" id="SSF51206">
    <property type="entry name" value="cAMP-binding domain-like"/>
    <property type="match status" value="1"/>
</dbReference>
<evidence type="ECO:0000259" key="6">
    <source>
        <dbReference type="PROSITE" id="PS50042"/>
    </source>
</evidence>
<dbReference type="PROSITE" id="PS50801">
    <property type="entry name" value="STAS"/>
    <property type="match status" value="1"/>
</dbReference>
<dbReference type="InterPro" id="IPR036513">
    <property type="entry name" value="STAS_dom_sf"/>
</dbReference>
<sequence length="737" mass="74584">MRGSSRSAFVRPLLNWWGAPADGGDGGAPAMPRLTGGARAGLDAGLSVAAQSLTHGMIVFAPLGAGMAPFGMAAALAASAAVGLMVALLGSSRPLIGTTSSSTALLAAAFLAASHVATPEAGVLLAMLLAFGAGLAMLALAFTGQARLAGMIPSPVTVGLMNSIVVLAVFSQLPVALGLAPGQKLAWALLHPASLIVAGLAVVLMLRPLPGLPPPMVALTSATLLHQALAAVGVELGPVVGASPSPAELLAGLESAWTAWDHLPDAGPLLGYLLPAALSLAALAALEGLTAGAALRENTGRRGDPGRDLMGTGAGMLACAVLGGVPAGASASASVASLRGGGQGRLAMLTRALVALLALLVAGPAIALLPYAALSGVLVGAVVHLLQWRSLVPASGPGLARRLADAGVALTVIGSTIWLGLVAAVGIGAVLSVVIFTASMAPAIRKHSRNPVGRSRVRRPAAVEAMLRAAGERIELIELEGAIFFGSADNIVVHAEAARAAGAEVMILDLSRVSRIDTSGGKRLLELCCAMPGRVVLCPLHETSRAHDELAALGLLARLPEGATFPSLAAAVEAAEEFVLKRAGVIQARECREARQMLEELGLPPTAMAATLPLMQEQRFAEGETIIRHGDAADAAYLLLEGQAIASLPATEGRQATRLAVLAPGVFFGEAALLRGTRRSADITARTALRCLRLPAAQMRALRARDPDAAWELMVCIAAQLASNVAAANATIDRLEG</sequence>
<accession>A0A916U672</accession>
<dbReference type="PROSITE" id="PS00889">
    <property type="entry name" value="CNMP_BINDING_2"/>
    <property type="match status" value="1"/>
</dbReference>
<dbReference type="InterPro" id="IPR011547">
    <property type="entry name" value="SLC26A/SulP_dom"/>
</dbReference>
<dbReference type="PANTHER" id="PTHR43310">
    <property type="entry name" value="SULFATE TRANSPORTER YBAR-RELATED"/>
    <property type="match status" value="1"/>
</dbReference>
<dbReference type="AlphaFoldDB" id="A0A916U672"/>
<name>A0A916U672_9HYPH</name>
<dbReference type="PANTHER" id="PTHR43310:SF1">
    <property type="entry name" value="SULFATE TRANSPORTER YBAR-RELATED"/>
    <property type="match status" value="1"/>
</dbReference>
<reference evidence="8" key="2">
    <citation type="submission" date="2020-09" db="EMBL/GenBank/DDBJ databases">
        <authorList>
            <person name="Sun Q."/>
            <person name="Zhou Y."/>
        </authorList>
    </citation>
    <scope>NUCLEOTIDE SEQUENCE</scope>
    <source>
        <strain evidence="8">CGMCC 1.12919</strain>
    </source>
</reference>